<sequence length="232" mass="26830">MKNDMEYLELTNRIWGFNENKSLGLSAISVYFYLLKIGSEAGYTKFTVSDSKISRELKMTRKTVKVCKEKLCKFGIISYHSRNGIPSDFELNSDYPLIFNDVLEKPEVQSEILEFKKAQKKVEPKVVEVNSIKKRTQQISSSVEINNSIPSIEEFLEYAQSLEMYDPQLHSEIQLKYKNWRSNSWKNSANRPITDWKSTLKSVLPYLKNSTQNNSLSVKTIPRITPPKLSNV</sequence>
<evidence type="ECO:0008006" key="3">
    <source>
        <dbReference type="Google" id="ProtNLM"/>
    </source>
</evidence>
<dbReference type="EMBL" id="JABSNO010000028">
    <property type="protein sequence ID" value="NRS93802.1"/>
    <property type="molecule type" value="Genomic_DNA"/>
</dbReference>
<reference evidence="1" key="1">
    <citation type="submission" date="2020-05" db="EMBL/GenBank/DDBJ databases">
        <title>Genomic Encyclopedia of Type Strains, Phase IV (KMG-V): Genome sequencing to study the core and pangenomes of soil and plant-associated prokaryotes.</title>
        <authorList>
            <person name="Whitman W."/>
        </authorList>
    </citation>
    <scope>NUCLEOTIDE SEQUENCE</scope>
    <source>
        <strain evidence="1">16F</strain>
    </source>
</reference>
<accession>A0A8J8GDI3</accession>
<evidence type="ECO:0000313" key="1">
    <source>
        <dbReference type="EMBL" id="NRS93802.1"/>
    </source>
</evidence>
<evidence type="ECO:0000313" key="2">
    <source>
        <dbReference type="Proteomes" id="UP000610746"/>
    </source>
</evidence>
<organism evidence="1 2">
    <name type="scientific">Frigoriflavimonas asaccharolytica</name>
    <dbReference type="NCBI Taxonomy" id="2735899"/>
    <lineage>
        <taxon>Bacteria</taxon>
        <taxon>Pseudomonadati</taxon>
        <taxon>Bacteroidota</taxon>
        <taxon>Flavobacteriia</taxon>
        <taxon>Flavobacteriales</taxon>
        <taxon>Weeksellaceae</taxon>
        <taxon>Frigoriflavimonas</taxon>
    </lineage>
</organism>
<comment type="caution">
    <text evidence="1">The sequence shown here is derived from an EMBL/GenBank/DDBJ whole genome shotgun (WGS) entry which is preliminary data.</text>
</comment>
<dbReference type="Proteomes" id="UP000610746">
    <property type="component" value="Unassembled WGS sequence"/>
</dbReference>
<protein>
    <recommendedName>
        <fullName evidence="3">Helix-turn-helix protein</fullName>
    </recommendedName>
</protein>
<proteinExistence type="predicted"/>
<keyword evidence="2" id="KW-1185">Reference proteome</keyword>
<gene>
    <name evidence="1" type="ORF">HNQ03_002893</name>
</gene>
<dbReference type="AlphaFoldDB" id="A0A8J8GDI3"/>
<name>A0A8J8GDI3_9FLAO</name>
<dbReference type="RefSeq" id="WP_173780345.1">
    <property type="nucleotide sequence ID" value="NZ_JABSNO010000028.1"/>
</dbReference>